<evidence type="ECO:0000313" key="3">
    <source>
        <dbReference type="EMBL" id="ATF62861.1"/>
    </source>
</evidence>
<feature type="region of interest" description="Disordered" evidence="1">
    <location>
        <begin position="624"/>
        <end position="705"/>
    </location>
</feature>
<sequence>MKSTSPISRYSMPMPLWLQGVVELIVTALFSALAVFAAMSAVWATKGFGDMEFSAVAAMSAHLWLLIHGVPLDLAAAFGASAGTMTLVPLGLSILPLLLCYRSGRRLARASYEGEFLIPVLSGSVTYALISSAMYGWASPHPQPLQALNAALVPLGIVVAGLMWGGYREARSLSRMVGVDTAEQISQMSQYSRWAGSYAWAVVRAAVVAFVALIGLGAVLLGIGILAGWSQIVATYQELHAGAVGDTAVTLLQLGFLPNLVIYAIAWSTGAGFSFGAGTSVGLTSSDAGTLPMLPILGAVPESLGTFGLVGLLVPLVAGAIAGWWFLREGEDHLDEWVALKVPFRPLSALISAVVLGVMTGIMTSFGALWLGWISYGSLGIGRFTEVGAEPLTFAAHTALTVGAGVTFGMLLSRALVPDSSRELPRFADERPNLGERLMSFTASARERFAQGRERFAERRERFAERREQRAQERAERAQREAEEAAEREAEEAAAREAAEREAEEAARAQASEHVAEPERSVASEQSVVSEVATGHVPVHPQEPVVAVPVEATEQLAQRAAADAFAEIVAEREEAAEEPVVAESTADATQESVSEELIAQESSAEEYEPIEAVQQVDYLHSAHAGSAHADSAHAEDYESIEASVEPASSEHATYEHTAYEPALYAHDPSDEQTRELIQEPVYEAAEPVEREDAVEEPAEQALRSKGRASRIMAYFGFGLEQPAAAQDDSAQDSSADAAHAASAAQDSARDRANDRAHEREQKREAKKAAKAARKKQKKDSERDFVDRELDVLSADQAMKRIFEVRSQTGVLPLVTDEASTVELPPLDVISSKSQGSSGQGSNARKKN</sequence>
<keyword evidence="2" id="KW-1133">Transmembrane helix</keyword>
<feature type="compositionally biased region" description="Basic and acidic residues" evidence="1">
    <location>
        <begin position="747"/>
        <end position="767"/>
    </location>
</feature>
<feature type="compositionally biased region" description="Low complexity" evidence="1">
    <location>
        <begin position="723"/>
        <end position="746"/>
    </location>
</feature>
<dbReference type="Proteomes" id="UP000218628">
    <property type="component" value="Chromosome"/>
</dbReference>
<feature type="compositionally biased region" description="Basic residues" evidence="1">
    <location>
        <begin position="768"/>
        <end position="777"/>
    </location>
</feature>
<feature type="region of interest" description="Disordered" evidence="1">
    <location>
        <begin position="467"/>
        <end position="546"/>
    </location>
</feature>
<evidence type="ECO:0000256" key="1">
    <source>
        <dbReference type="SAM" id="MobiDB-lite"/>
    </source>
</evidence>
<feature type="transmembrane region" description="Helical" evidence="2">
    <location>
        <begin position="198"/>
        <end position="229"/>
    </location>
</feature>
<feature type="region of interest" description="Disordered" evidence="1">
    <location>
        <begin position="570"/>
        <end position="607"/>
    </location>
</feature>
<organism evidence="3 4">
    <name type="scientific">Rothia mucilaginosa</name>
    <dbReference type="NCBI Taxonomy" id="43675"/>
    <lineage>
        <taxon>Bacteria</taxon>
        <taxon>Bacillati</taxon>
        <taxon>Actinomycetota</taxon>
        <taxon>Actinomycetes</taxon>
        <taxon>Micrococcales</taxon>
        <taxon>Micrococcaceae</taxon>
        <taxon>Rothia</taxon>
    </lineage>
</organism>
<feature type="compositionally biased region" description="Basic and acidic residues" evidence="1">
    <location>
        <begin position="667"/>
        <end position="677"/>
    </location>
</feature>
<feature type="transmembrane region" description="Helical" evidence="2">
    <location>
        <begin position="260"/>
        <end position="283"/>
    </location>
</feature>
<feature type="transmembrane region" description="Helical" evidence="2">
    <location>
        <begin position="147"/>
        <end position="167"/>
    </location>
</feature>
<evidence type="ECO:0000256" key="2">
    <source>
        <dbReference type="SAM" id="Phobius"/>
    </source>
</evidence>
<feature type="transmembrane region" description="Helical" evidence="2">
    <location>
        <begin position="347"/>
        <end position="371"/>
    </location>
</feature>
<feature type="transmembrane region" description="Helical" evidence="2">
    <location>
        <begin position="20"/>
        <end position="44"/>
    </location>
</feature>
<proteinExistence type="predicted"/>
<feature type="compositionally biased region" description="Basic and acidic residues" evidence="1">
    <location>
        <begin position="778"/>
        <end position="788"/>
    </location>
</feature>
<dbReference type="RefSeq" id="WP_096740788.1">
    <property type="nucleotide sequence ID" value="NZ_CP023510.1"/>
</dbReference>
<feature type="compositionally biased region" description="Low complexity" evidence="1">
    <location>
        <begin position="523"/>
        <end position="546"/>
    </location>
</feature>
<dbReference type="EMBL" id="CP023510">
    <property type="protein sequence ID" value="ATF62861.1"/>
    <property type="molecule type" value="Genomic_DNA"/>
</dbReference>
<feature type="region of interest" description="Disordered" evidence="1">
    <location>
        <begin position="815"/>
        <end position="847"/>
    </location>
</feature>
<keyword evidence="2" id="KW-0472">Membrane</keyword>
<feature type="transmembrane region" description="Helical" evidence="2">
    <location>
        <begin position="392"/>
        <end position="412"/>
    </location>
</feature>
<feature type="compositionally biased region" description="Low complexity" evidence="1">
    <location>
        <begin position="830"/>
        <end position="841"/>
    </location>
</feature>
<feature type="transmembrane region" description="Helical" evidence="2">
    <location>
        <begin position="304"/>
        <end position="327"/>
    </location>
</feature>
<feature type="transmembrane region" description="Helical" evidence="2">
    <location>
        <begin position="116"/>
        <end position="135"/>
    </location>
</feature>
<reference evidence="4" key="1">
    <citation type="submission" date="2017-09" db="EMBL/GenBank/DDBJ databases">
        <title>FDA dAtabase for Regulatory Grade micrObial Sequences (FDA-ARGOS): Supporting development and validation of Infectious Disease Dx tests.</title>
        <authorList>
            <person name="Minogue T."/>
            <person name="Wolcott M."/>
            <person name="Wasieloski L."/>
            <person name="Aguilar W."/>
            <person name="Moore D."/>
            <person name="Tallon L."/>
            <person name="Sadzewicz L."/>
            <person name="Ott S."/>
            <person name="Zhao X."/>
            <person name="Nagaraj S."/>
            <person name="Vavikolanu K."/>
            <person name="Aluvathingal J."/>
            <person name="Nadendla S."/>
            <person name="Sichtig H."/>
        </authorList>
    </citation>
    <scope>NUCLEOTIDE SEQUENCE [LARGE SCALE GENOMIC DNA]</scope>
    <source>
        <strain evidence="4">FDAARGOS_369</strain>
    </source>
</reference>
<keyword evidence="2" id="KW-0812">Transmembrane</keyword>
<protein>
    <submittedName>
        <fullName evidence="3">Uncharacterized protein</fullName>
    </submittedName>
</protein>
<gene>
    <name evidence="3" type="ORF">CO690_03855</name>
</gene>
<name>A0A291DE94_9MICC</name>
<feature type="compositionally biased region" description="Basic and acidic residues" evidence="1">
    <location>
        <begin position="467"/>
        <end position="507"/>
    </location>
</feature>
<dbReference type="InterPro" id="IPR045931">
    <property type="entry name" value="DUF6350"/>
</dbReference>
<dbReference type="Pfam" id="PF19877">
    <property type="entry name" value="DUF6350"/>
    <property type="match status" value="1"/>
</dbReference>
<dbReference type="AlphaFoldDB" id="A0A291DE94"/>
<evidence type="ECO:0000313" key="4">
    <source>
        <dbReference type="Proteomes" id="UP000218628"/>
    </source>
</evidence>
<accession>A0A291DE94</accession>
<feature type="region of interest" description="Disordered" evidence="1">
    <location>
        <begin position="723"/>
        <end position="788"/>
    </location>
</feature>